<dbReference type="Proteomes" id="UP000272025">
    <property type="component" value="Unassembled WGS sequence"/>
</dbReference>
<accession>A0A3N2PNN3</accession>
<dbReference type="STRING" id="1314773.A0A3N2PNN3"/>
<dbReference type="RefSeq" id="XP_028463947.1">
    <property type="nucleotide sequence ID" value="XM_028614519.1"/>
</dbReference>
<sequence>MEDEVCTWAYQFGPNRQFTTHPHHPQLDRGDTVGGRDRPSRQMFYVRTTSPLRLLHLVWTLDMFSCCPAARLGTSKLTDRHNTDHAVTILLWTVVECGLGSLGIIAGSLPMLRAFFKHLCDDDSTKDHNNSANTDLVTIGHMKARHIRQPYDSILQVTVGDGDGNDNDNDSQSHVVAGDDIGESTVKHRGHKMQSLIYGRACILGVGWPGWVDFWGWTYVCERLVRLASDHVGNGTGRIRVPTR</sequence>
<organism evidence="1 2">
    <name type="scientific">Sodiomyces alkalinus (strain CBS 110278 / VKM F-3762 / F11)</name>
    <name type="common">Alkaliphilic filamentous fungus</name>
    <dbReference type="NCBI Taxonomy" id="1314773"/>
    <lineage>
        <taxon>Eukaryota</taxon>
        <taxon>Fungi</taxon>
        <taxon>Dikarya</taxon>
        <taxon>Ascomycota</taxon>
        <taxon>Pezizomycotina</taxon>
        <taxon>Sordariomycetes</taxon>
        <taxon>Hypocreomycetidae</taxon>
        <taxon>Glomerellales</taxon>
        <taxon>Plectosphaerellaceae</taxon>
        <taxon>Sodiomyces</taxon>
    </lineage>
</organism>
<evidence type="ECO:0000313" key="1">
    <source>
        <dbReference type="EMBL" id="ROT36141.1"/>
    </source>
</evidence>
<dbReference type="GeneID" id="39582997"/>
<dbReference type="OrthoDB" id="3897607at2759"/>
<reference evidence="1 2" key="1">
    <citation type="journal article" date="2018" name="Mol. Ecol.">
        <title>The obligate alkalophilic soda-lake fungus Sodiomyces alkalinus has shifted to a protein diet.</title>
        <authorList>
            <person name="Grum-Grzhimaylo A.A."/>
            <person name="Falkoski D.L."/>
            <person name="van den Heuvel J."/>
            <person name="Valero-Jimenez C.A."/>
            <person name="Min B."/>
            <person name="Choi I.G."/>
            <person name="Lipzen A."/>
            <person name="Daum C.G."/>
            <person name="Aanen D.K."/>
            <person name="Tsang A."/>
            <person name="Henrissat B."/>
            <person name="Bilanenko E.N."/>
            <person name="de Vries R.P."/>
            <person name="van Kan J.A.L."/>
            <person name="Grigoriev I.V."/>
            <person name="Debets A.J.M."/>
        </authorList>
    </citation>
    <scope>NUCLEOTIDE SEQUENCE [LARGE SCALE GENOMIC DNA]</scope>
    <source>
        <strain evidence="1 2">F11</strain>
    </source>
</reference>
<keyword evidence="2" id="KW-1185">Reference proteome</keyword>
<proteinExistence type="predicted"/>
<evidence type="ECO:0000313" key="2">
    <source>
        <dbReference type="Proteomes" id="UP000272025"/>
    </source>
</evidence>
<dbReference type="AlphaFoldDB" id="A0A3N2PNN3"/>
<protein>
    <submittedName>
        <fullName evidence="1">Uncharacterized protein</fullName>
    </submittedName>
</protein>
<gene>
    <name evidence="1" type="ORF">SODALDRAFT_363004</name>
</gene>
<dbReference type="EMBL" id="ML119060">
    <property type="protein sequence ID" value="ROT36141.1"/>
    <property type="molecule type" value="Genomic_DNA"/>
</dbReference>
<name>A0A3N2PNN3_SODAK</name>